<dbReference type="RefSeq" id="WP_235292245.1">
    <property type="nucleotide sequence ID" value="NZ_BSOH01000027.1"/>
</dbReference>
<dbReference type="GO" id="GO:0003677">
    <property type="term" value="F:DNA binding"/>
    <property type="evidence" value="ECO:0007669"/>
    <property type="project" value="InterPro"/>
</dbReference>
<dbReference type="PROSITE" id="PS50893">
    <property type="entry name" value="ABC_TRANSPORTER_2"/>
    <property type="match status" value="2"/>
</dbReference>
<dbReference type="EMBL" id="BSOH01000027">
    <property type="protein sequence ID" value="GLR19109.1"/>
    <property type="molecule type" value="Genomic_DNA"/>
</dbReference>
<dbReference type="SMART" id="SM00382">
    <property type="entry name" value="AAA"/>
    <property type="match status" value="2"/>
</dbReference>
<dbReference type="SUPFAM" id="SSF52540">
    <property type="entry name" value="P-loop containing nucleoside triphosphate hydrolases"/>
    <property type="match status" value="2"/>
</dbReference>
<evidence type="ECO:0000256" key="5">
    <source>
        <dbReference type="ARBA" id="ARBA00022737"/>
    </source>
</evidence>
<dbReference type="PANTHER" id="PTHR42855">
    <property type="entry name" value="ABC TRANSPORTER ATP-BINDING SUBUNIT"/>
    <property type="match status" value="1"/>
</dbReference>
<dbReference type="GO" id="GO:0005524">
    <property type="term" value="F:ATP binding"/>
    <property type="evidence" value="ECO:0007669"/>
    <property type="project" value="UniProtKB-KW"/>
</dbReference>
<keyword evidence="7" id="KW-0378">Hydrolase</keyword>
<keyword evidence="4" id="KW-0699">rRNA-binding</keyword>
<keyword evidence="8 14" id="KW-0067">ATP-binding</keyword>
<dbReference type="InterPro" id="IPR032524">
    <property type="entry name" value="ABC_tran_C"/>
</dbReference>
<keyword evidence="9" id="KW-0810">Translation regulation</keyword>
<dbReference type="Gene3D" id="1.10.287.380">
    <property type="entry name" value="Valyl-tRNA synthetase, C-terminal domain"/>
    <property type="match status" value="1"/>
</dbReference>
<evidence type="ECO:0000256" key="11">
    <source>
        <dbReference type="ARBA" id="ARBA00022917"/>
    </source>
</evidence>
<feature type="domain" description="ABC transporter" evidence="13">
    <location>
        <begin position="4"/>
        <end position="250"/>
    </location>
</feature>
<comment type="caution">
    <text evidence="14">The sequence shown here is derived from an EMBL/GenBank/DDBJ whole genome shotgun (WGS) entry which is preliminary data.</text>
</comment>
<dbReference type="GO" id="GO:0006417">
    <property type="term" value="P:regulation of translation"/>
    <property type="evidence" value="ECO:0007669"/>
    <property type="project" value="UniProtKB-KW"/>
</dbReference>
<evidence type="ECO:0000256" key="2">
    <source>
        <dbReference type="ARBA" id="ARBA00022490"/>
    </source>
</evidence>
<dbReference type="Proteomes" id="UP001156666">
    <property type="component" value="Unassembled WGS sequence"/>
</dbReference>
<evidence type="ECO:0000256" key="7">
    <source>
        <dbReference type="ARBA" id="ARBA00022801"/>
    </source>
</evidence>
<dbReference type="InterPro" id="IPR017871">
    <property type="entry name" value="ABC_transporter-like_CS"/>
</dbReference>
<evidence type="ECO:0000256" key="3">
    <source>
        <dbReference type="ARBA" id="ARBA00022555"/>
    </source>
</evidence>
<dbReference type="Pfam" id="PF00005">
    <property type="entry name" value="ABC_tran"/>
    <property type="match status" value="2"/>
</dbReference>
<gene>
    <name evidence="14" type="ORF">GCM10007940_37250</name>
</gene>
<dbReference type="FunFam" id="3.40.50.300:FF:000183">
    <property type="entry name" value="ABC transporter ATP-binding protein yjjK"/>
    <property type="match status" value="1"/>
</dbReference>
<evidence type="ECO:0000256" key="12">
    <source>
        <dbReference type="SAM" id="Coils"/>
    </source>
</evidence>
<dbReference type="FunFam" id="3.40.50.300:FF:000011">
    <property type="entry name" value="Putative ABC transporter ATP-binding component"/>
    <property type="match status" value="1"/>
</dbReference>
<keyword evidence="10" id="KW-0694">RNA-binding</keyword>
<dbReference type="InterPro" id="IPR037118">
    <property type="entry name" value="Val-tRNA_synth_C_sf"/>
</dbReference>
<dbReference type="Gene3D" id="3.40.50.300">
    <property type="entry name" value="P-loop containing nucleotide triphosphate hydrolases"/>
    <property type="match status" value="2"/>
</dbReference>
<dbReference type="InterPro" id="IPR003439">
    <property type="entry name" value="ABC_transporter-like_ATP-bd"/>
</dbReference>
<dbReference type="InterPro" id="IPR051309">
    <property type="entry name" value="ABCF_ATPase"/>
</dbReference>
<evidence type="ECO:0000313" key="15">
    <source>
        <dbReference type="Proteomes" id="UP001156666"/>
    </source>
</evidence>
<feature type="domain" description="ABC transporter" evidence="13">
    <location>
        <begin position="314"/>
        <end position="532"/>
    </location>
</feature>
<keyword evidence="2" id="KW-0963">Cytoplasm</keyword>
<keyword evidence="3" id="KW-0820">tRNA-binding</keyword>
<dbReference type="GO" id="GO:0000049">
    <property type="term" value="F:tRNA binding"/>
    <property type="evidence" value="ECO:0007669"/>
    <property type="project" value="UniProtKB-KW"/>
</dbReference>
<dbReference type="PROSITE" id="PS00211">
    <property type="entry name" value="ABC_TRANSPORTER_1"/>
    <property type="match status" value="1"/>
</dbReference>
<evidence type="ECO:0000259" key="13">
    <source>
        <dbReference type="PROSITE" id="PS50893"/>
    </source>
</evidence>
<keyword evidence="12" id="KW-0175">Coiled coil</keyword>
<dbReference type="GO" id="GO:0016887">
    <property type="term" value="F:ATP hydrolysis activity"/>
    <property type="evidence" value="ECO:0007669"/>
    <property type="project" value="InterPro"/>
</dbReference>
<name>A0AA37WH87_9BACT</name>
<keyword evidence="6" id="KW-0547">Nucleotide-binding</keyword>
<dbReference type="InterPro" id="IPR032781">
    <property type="entry name" value="ABC_tran_Xtn"/>
</dbReference>
<reference evidence="14" key="1">
    <citation type="journal article" date="2014" name="Int. J. Syst. Evol. Microbiol.">
        <title>Complete genome sequence of Corynebacterium casei LMG S-19264T (=DSM 44701T), isolated from a smear-ripened cheese.</title>
        <authorList>
            <consortium name="US DOE Joint Genome Institute (JGI-PGF)"/>
            <person name="Walter F."/>
            <person name="Albersmeier A."/>
            <person name="Kalinowski J."/>
            <person name="Ruckert C."/>
        </authorList>
    </citation>
    <scope>NUCLEOTIDE SEQUENCE</scope>
    <source>
        <strain evidence="14">NBRC 108769</strain>
    </source>
</reference>
<organism evidence="14 15">
    <name type="scientific">Portibacter lacus</name>
    <dbReference type="NCBI Taxonomy" id="1099794"/>
    <lineage>
        <taxon>Bacteria</taxon>
        <taxon>Pseudomonadati</taxon>
        <taxon>Bacteroidota</taxon>
        <taxon>Saprospiria</taxon>
        <taxon>Saprospirales</taxon>
        <taxon>Haliscomenobacteraceae</taxon>
        <taxon>Portibacter</taxon>
    </lineage>
</organism>
<accession>A0AA37WH87</accession>
<dbReference type="InterPro" id="IPR027417">
    <property type="entry name" value="P-loop_NTPase"/>
</dbReference>
<proteinExistence type="inferred from homology"/>
<reference evidence="14" key="2">
    <citation type="submission" date="2023-01" db="EMBL/GenBank/DDBJ databases">
        <title>Draft genome sequence of Portibacter lacus strain NBRC 108769.</title>
        <authorList>
            <person name="Sun Q."/>
            <person name="Mori K."/>
        </authorList>
    </citation>
    <scope>NUCLEOTIDE SEQUENCE</scope>
    <source>
        <strain evidence="14">NBRC 108769</strain>
    </source>
</reference>
<keyword evidence="11" id="KW-0648">Protein biosynthesis</keyword>
<feature type="coiled-coil region" evidence="12">
    <location>
        <begin position="566"/>
        <end position="617"/>
    </location>
</feature>
<evidence type="ECO:0000256" key="6">
    <source>
        <dbReference type="ARBA" id="ARBA00022741"/>
    </source>
</evidence>
<dbReference type="InterPro" id="IPR003593">
    <property type="entry name" value="AAA+_ATPase"/>
</dbReference>
<dbReference type="Pfam" id="PF16326">
    <property type="entry name" value="ABC_tran_CTD"/>
    <property type="match status" value="1"/>
</dbReference>
<dbReference type="GO" id="GO:0006412">
    <property type="term" value="P:translation"/>
    <property type="evidence" value="ECO:0007669"/>
    <property type="project" value="UniProtKB-KW"/>
</dbReference>
<evidence type="ECO:0000256" key="10">
    <source>
        <dbReference type="ARBA" id="ARBA00022884"/>
    </source>
</evidence>
<evidence type="ECO:0000256" key="1">
    <source>
        <dbReference type="ARBA" id="ARBA00005868"/>
    </source>
</evidence>
<keyword evidence="15" id="KW-1185">Reference proteome</keyword>
<evidence type="ECO:0000313" key="14">
    <source>
        <dbReference type="EMBL" id="GLR19109.1"/>
    </source>
</evidence>
<evidence type="ECO:0000256" key="8">
    <source>
        <dbReference type="ARBA" id="ARBA00022840"/>
    </source>
</evidence>
<dbReference type="PANTHER" id="PTHR42855:SF1">
    <property type="entry name" value="ABC TRANSPORTER DOMAIN-CONTAINING PROTEIN"/>
    <property type="match status" value="1"/>
</dbReference>
<dbReference type="AlphaFoldDB" id="A0AA37WH87"/>
<evidence type="ECO:0000256" key="9">
    <source>
        <dbReference type="ARBA" id="ARBA00022845"/>
    </source>
</evidence>
<dbReference type="GO" id="GO:0019843">
    <property type="term" value="F:rRNA binding"/>
    <property type="evidence" value="ECO:0007669"/>
    <property type="project" value="UniProtKB-KW"/>
</dbReference>
<evidence type="ECO:0000256" key="4">
    <source>
        <dbReference type="ARBA" id="ARBA00022730"/>
    </source>
</evidence>
<sequence length="628" mass="72279">MNYLTIENASKTFGEKTLFKDLNLSINEGDKIALVAKNGTGKSTLLKILNGEESVEGEQAKILFKKDINIAYLTQESQLLDELSVLDEALNSDSPQIKAIQLYEKAMLAKDQEAIQDAITKIEDLKAWDIEAKVKEILGKLKILNLDQKVKHLSGGQKKRLSLAKVLISNPDFLILDEPTNHLDLEMIEWLEEFLQQPNLTVFMVTHDRYFLERVCNIIIDLDERKLASFKGNYSEYLEKKASIQMTEQANLAKMKKLYSKELNWIRRQPKARGTKAKSRVDKFDEIKEKAHQNITQDEVEFVIQSERLGSKILEAYYVHKSFGDLKVLNDFYYKFKKGEKIGVVGPNGVGKSSFIKLLTQQIQPDEGKVVVGETVKFGIFAQDGLELSEDQRVIDVVRNIAEYIPLEKGMKLTATSLLEKFLFSRDQQQVYYSQLSGGEKRRLYLLTVLMQNPNFLILDEPTNDLDIVTLNVLEEYLRSFTGCLLIISHDRYFMDKIVDHIFILRPGGIIKDFNGNYSEFKLREKEFFPDKSTEKKKVVEVEPAPAPQKNIDNQKKLSYKDKHRMDEIEKLLAKNEKRKDEITEKFSDSSLSSDKMSELSKEMGILMSEIEDLEMEWMEIADKVSKN</sequence>
<protein>
    <submittedName>
        <fullName evidence="14">ABC transporter ATP-binding protein</fullName>
    </submittedName>
</protein>
<comment type="similarity">
    <text evidence="1">Belongs to the ABC transporter superfamily. ABCF family. Translational throttle EttA subfamily.</text>
</comment>
<keyword evidence="5" id="KW-0677">Repeat</keyword>
<dbReference type="Pfam" id="PF12848">
    <property type="entry name" value="ABC_tran_Xtn"/>
    <property type="match status" value="1"/>
</dbReference>
<dbReference type="CDD" id="cd03221">
    <property type="entry name" value="ABCF_EF-3"/>
    <property type="match status" value="2"/>
</dbReference>